<keyword evidence="10" id="KW-1185">Reference proteome</keyword>
<dbReference type="AlphaFoldDB" id="A0A229NYC8"/>
<dbReference type="InterPro" id="IPR007627">
    <property type="entry name" value="RNA_pol_sigma70_r2"/>
</dbReference>
<protein>
    <submittedName>
        <fullName evidence="9">RNA polymerase subunit sigma-24</fullName>
    </submittedName>
</protein>
<dbReference type="GO" id="GO:0003677">
    <property type="term" value="F:DNA binding"/>
    <property type="evidence" value="ECO:0007669"/>
    <property type="project" value="UniProtKB-KW"/>
</dbReference>
<dbReference type="Gene3D" id="1.10.10.10">
    <property type="entry name" value="Winged helix-like DNA-binding domain superfamily/Winged helix DNA-binding domain"/>
    <property type="match status" value="1"/>
</dbReference>
<evidence type="ECO:0000256" key="2">
    <source>
        <dbReference type="ARBA" id="ARBA00023015"/>
    </source>
</evidence>
<dbReference type="SUPFAM" id="SSF88946">
    <property type="entry name" value="Sigma2 domain of RNA polymerase sigma factors"/>
    <property type="match status" value="1"/>
</dbReference>
<feature type="domain" description="RNA polymerase sigma-70 region 2" evidence="7">
    <location>
        <begin position="15"/>
        <end position="77"/>
    </location>
</feature>
<dbReference type="Proteomes" id="UP000215145">
    <property type="component" value="Unassembled WGS sequence"/>
</dbReference>
<feature type="region of interest" description="Disordered" evidence="6">
    <location>
        <begin position="164"/>
        <end position="215"/>
    </location>
</feature>
<dbReference type="GO" id="GO:0016987">
    <property type="term" value="F:sigma factor activity"/>
    <property type="evidence" value="ECO:0007669"/>
    <property type="project" value="UniProtKB-KW"/>
</dbReference>
<dbReference type="Pfam" id="PF04542">
    <property type="entry name" value="Sigma70_r2"/>
    <property type="match status" value="1"/>
</dbReference>
<reference evidence="9 10" key="1">
    <citation type="submission" date="2017-07" db="EMBL/GenBank/DDBJ databases">
        <title>Paenibacillus herberti R33 genome sequencing and assembly.</title>
        <authorList>
            <person name="Su W."/>
        </authorList>
    </citation>
    <scope>NUCLEOTIDE SEQUENCE [LARGE SCALE GENOMIC DNA]</scope>
    <source>
        <strain evidence="9 10">R33</strain>
    </source>
</reference>
<dbReference type="CDD" id="cd06171">
    <property type="entry name" value="Sigma70_r4"/>
    <property type="match status" value="1"/>
</dbReference>
<gene>
    <name evidence="9" type="ORF">CGZ75_18865</name>
</gene>
<dbReference type="Pfam" id="PF08281">
    <property type="entry name" value="Sigma70_r4_2"/>
    <property type="match status" value="1"/>
</dbReference>
<accession>A0A229NYC8</accession>
<evidence type="ECO:0000259" key="7">
    <source>
        <dbReference type="Pfam" id="PF04542"/>
    </source>
</evidence>
<dbReference type="InterPro" id="IPR013249">
    <property type="entry name" value="RNA_pol_sigma70_r4_t2"/>
</dbReference>
<dbReference type="InterPro" id="IPR013324">
    <property type="entry name" value="RNA_pol_sigma_r3/r4-like"/>
</dbReference>
<dbReference type="InterPro" id="IPR036388">
    <property type="entry name" value="WH-like_DNA-bd_sf"/>
</dbReference>
<evidence type="ECO:0000256" key="3">
    <source>
        <dbReference type="ARBA" id="ARBA00023082"/>
    </source>
</evidence>
<dbReference type="SUPFAM" id="SSF88659">
    <property type="entry name" value="Sigma3 and sigma4 domains of RNA polymerase sigma factors"/>
    <property type="match status" value="1"/>
</dbReference>
<dbReference type="InterPro" id="IPR039425">
    <property type="entry name" value="RNA_pol_sigma-70-like"/>
</dbReference>
<comment type="similarity">
    <text evidence="1">Belongs to the sigma-70 factor family. ECF subfamily.</text>
</comment>
<evidence type="ECO:0000256" key="5">
    <source>
        <dbReference type="ARBA" id="ARBA00023163"/>
    </source>
</evidence>
<sequence>MGIPEPKLYKQLFYDYYTGVLRKLTALVRDAAVAEDLAQETFLKLYRQPPDNLDAPGAWLHRVATRLAYDYMQKAARERKLTERQGQELPRDGSAAPSGEDELMRQLDQEEVRLWLDGLDERDRKALLLRYSGYSYTEIAAELNIRPPVVGTLLSRATERLRRLAGESDTGGGRHPGGKPSGKLGRESSGRPSGSNGELRELSPEPDYRVRAEFH</sequence>
<evidence type="ECO:0000256" key="6">
    <source>
        <dbReference type="SAM" id="MobiDB-lite"/>
    </source>
</evidence>
<evidence type="ECO:0000313" key="10">
    <source>
        <dbReference type="Proteomes" id="UP000215145"/>
    </source>
</evidence>
<dbReference type="InterPro" id="IPR014284">
    <property type="entry name" value="RNA_pol_sigma-70_dom"/>
</dbReference>
<dbReference type="Gene3D" id="1.10.1740.10">
    <property type="match status" value="1"/>
</dbReference>
<proteinExistence type="inferred from homology"/>
<feature type="compositionally biased region" description="Basic and acidic residues" evidence="6">
    <location>
        <begin position="79"/>
        <end position="91"/>
    </location>
</feature>
<dbReference type="RefSeq" id="WP_089525740.1">
    <property type="nucleotide sequence ID" value="NZ_NMUQ01000002.1"/>
</dbReference>
<keyword evidence="4" id="KW-0238">DNA-binding</keyword>
<keyword evidence="5" id="KW-0804">Transcription</keyword>
<evidence type="ECO:0000313" key="9">
    <source>
        <dbReference type="EMBL" id="OXM14923.1"/>
    </source>
</evidence>
<evidence type="ECO:0000256" key="4">
    <source>
        <dbReference type="ARBA" id="ARBA00023125"/>
    </source>
</evidence>
<evidence type="ECO:0000259" key="8">
    <source>
        <dbReference type="Pfam" id="PF08281"/>
    </source>
</evidence>
<organism evidence="9 10">
    <name type="scientific">Paenibacillus herberti</name>
    <dbReference type="NCBI Taxonomy" id="1619309"/>
    <lineage>
        <taxon>Bacteria</taxon>
        <taxon>Bacillati</taxon>
        <taxon>Bacillota</taxon>
        <taxon>Bacilli</taxon>
        <taxon>Bacillales</taxon>
        <taxon>Paenibacillaceae</taxon>
        <taxon>Paenibacillus</taxon>
    </lineage>
</organism>
<dbReference type="PANTHER" id="PTHR43133">
    <property type="entry name" value="RNA POLYMERASE ECF-TYPE SIGMA FACTO"/>
    <property type="match status" value="1"/>
</dbReference>
<comment type="caution">
    <text evidence="9">The sequence shown here is derived from an EMBL/GenBank/DDBJ whole genome shotgun (WGS) entry which is preliminary data.</text>
</comment>
<dbReference type="EMBL" id="NMUQ01000002">
    <property type="protein sequence ID" value="OXM14923.1"/>
    <property type="molecule type" value="Genomic_DNA"/>
</dbReference>
<feature type="compositionally biased region" description="Basic and acidic residues" evidence="6">
    <location>
        <begin position="198"/>
        <end position="215"/>
    </location>
</feature>
<keyword evidence="3" id="KW-0731">Sigma factor</keyword>
<dbReference type="InterPro" id="IPR013325">
    <property type="entry name" value="RNA_pol_sigma_r2"/>
</dbReference>
<name>A0A229NYC8_9BACL</name>
<feature type="region of interest" description="Disordered" evidence="6">
    <location>
        <begin position="79"/>
        <end position="101"/>
    </location>
</feature>
<dbReference type="NCBIfam" id="TIGR02937">
    <property type="entry name" value="sigma70-ECF"/>
    <property type="match status" value="1"/>
</dbReference>
<dbReference type="OrthoDB" id="9789355at2"/>
<evidence type="ECO:0000256" key="1">
    <source>
        <dbReference type="ARBA" id="ARBA00010641"/>
    </source>
</evidence>
<feature type="domain" description="RNA polymerase sigma factor 70 region 4 type 2" evidence="8">
    <location>
        <begin position="111"/>
        <end position="161"/>
    </location>
</feature>
<dbReference type="PANTHER" id="PTHR43133:SF8">
    <property type="entry name" value="RNA POLYMERASE SIGMA FACTOR HI_1459-RELATED"/>
    <property type="match status" value="1"/>
</dbReference>
<dbReference type="GO" id="GO:0006352">
    <property type="term" value="P:DNA-templated transcription initiation"/>
    <property type="evidence" value="ECO:0007669"/>
    <property type="project" value="InterPro"/>
</dbReference>
<keyword evidence="2" id="KW-0805">Transcription regulation</keyword>